<gene>
    <name evidence="1" type="ORF">PF66_05172</name>
</gene>
<dbReference type="EMBL" id="JSYZ01000021">
    <property type="protein sequence ID" value="KPA88271.1"/>
    <property type="molecule type" value="Genomic_DNA"/>
</dbReference>
<dbReference type="AlphaFoldDB" id="A0A0M9GDB4"/>
<sequence>MERTGLFMQRTLDQYVNFITIISERHGWRTLGGVQTNDYYVYRNAMREGCHLQKASFELRHPEEMICDLSNLESIYNGIDSEDIIRLWKYLDSVTKKIRFGGVRRISGDGLSPEIAISGPSMLQLKNIKQRLVGEGFSQLGFDFDKDVHFSKNTLHGIAKNRLLIDANTETMEFYSEFCAFYSKYISHEYWDVSSVFNARYIYEDHLVWHQIKKISKNKLFLLAAGLPLALGYLAATGDQNIFFTEIHRQNDSGLLNRDFAFRGIFPTPNLSSESWLIIDKSYTGGSIKHAANSLRESLGYDADVKTLALFPKSFGAFMSADYAVYAGKLFEVKECAPRLDRECWHTQLIME</sequence>
<evidence type="ECO:0000313" key="1">
    <source>
        <dbReference type="EMBL" id="KPA88271.1"/>
    </source>
</evidence>
<keyword evidence="2" id="KW-1185">Reference proteome</keyword>
<accession>A0A0M9GDB4</accession>
<evidence type="ECO:0000313" key="2">
    <source>
        <dbReference type="Proteomes" id="UP000037931"/>
    </source>
</evidence>
<comment type="caution">
    <text evidence="1">The sequence shown here is derived from an EMBL/GenBank/DDBJ whole genome shotgun (WGS) entry which is preliminary data.</text>
</comment>
<dbReference type="RefSeq" id="WP_239687980.1">
    <property type="nucleotide sequence ID" value="NZ_JSYZ01000021.1"/>
</dbReference>
<dbReference type="PATRIC" id="fig|50340.43.peg.2878"/>
<organism evidence="1 2">
    <name type="scientific">Pseudomonas asplenii</name>
    <dbReference type="NCBI Taxonomy" id="53407"/>
    <lineage>
        <taxon>Bacteria</taxon>
        <taxon>Pseudomonadati</taxon>
        <taxon>Pseudomonadota</taxon>
        <taxon>Gammaproteobacteria</taxon>
        <taxon>Pseudomonadales</taxon>
        <taxon>Pseudomonadaceae</taxon>
        <taxon>Pseudomonas</taxon>
    </lineage>
</organism>
<dbReference type="STRING" id="50340.PF66_05172"/>
<protein>
    <submittedName>
        <fullName evidence="1">Uncharacterized protein</fullName>
    </submittedName>
</protein>
<proteinExistence type="predicted"/>
<reference evidence="1 2" key="1">
    <citation type="journal article" date="2015" name="PLoS ONE">
        <title>Rice-Infecting Pseudomonas Genomes Are Highly Accessorized and Harbor Multiple Putative Virulence Mechanisms to Cause Sheath Brown Rot.</title>
        <authorList>
            <person name="Quibod I.L."/>
            <person name="Grande G."/>
            <person name="Oreiro E.G."/>
            <person name="Borja F.N."/>
            <person name="Dossa G.S."/>
            <person name="Mauleon R."/>
            <person name="Cruz C.V."/>
            <person name="Oliva R."/>
        </authorList>
    </citation>
    <scope>NUCLEOTIDE SEQUENCE [LARGE SCALE GENOMIC DNA]</scope>
    <source>
        <strain evidence="1 2">IRRI 6609</strain>
    </source>
</reference>
<dbReference type="Proteomes" id="UP000037931">
    <property type="component" value="Unassembled WGS sequence"/>
</dbReference>
<name>A0A0M9GDB4_9PSED</name>